<keyword evidence="3 8" id="KW-0813">Transport</keyword>
<name>A0A346AZ93_9FIRM</name>
<feature type="transmembrane region" description="Helical" evidence="8">
    <location>
        <begin position="390"/>
        <end position="407"/>
    </location>
</feature>
<reference evidence="9 10" key="1">
    <citation type="submission" date="2018-05" db="EMBL/GenBank/DDBJ databases">
        <title>Complete genome sequence of Megasphaera sp. AJH120T, isolated from the ceca of a chicken.</title>
        <authorList>
            <person name="Maki J."/>
            <person name="Looft T."/>
        </authorList>
    </citation>
    <scope>NUCLEOTIDE SEQUENCE [LARGE SCALE GENOMIC DNA]</scope>
    <source>
        <strain evidence="9 10">AJH120</strain>
    </source>
</reference>
<feature type="transmembrane region" description="Helical" evidence="8">
    <location>
        <begin position="179"/>
        <end position="201"/>
    </location>
</feature>
<evidence type="ECO:0000256" key="8">
    <source>
        <dbReference type="RuleBase" id="RU363064"/>
    </source>
</evidence>
<sequence>MADIEIFVKQAADLLWGDWLLCALLGLGLVYTIMTGCIQLRFLCYIRRGLFLRASQKDGAAKKGCTSVQSLCASLASCVGSGNIVGVSTAILCGGPGALFWMWAAAFLGMATKFGEIVMGVRYHGEDRQGNITGGSMYYISQGLRWRKAGAAVAVFLFIQNCGATLIQSNTIAQVMKEAFYLPVGVTALFVAALMFFIISGGFKRLIYIAQRIVPFMAGLYLASGLVVFVVHLDAVPAMFQAIVSHAFAWEAGAGGVLGYTMKEAMRYGVARGLYSNEAGEGTAPVLHSAAQVDHPVRQGFYGIIEVFVDTFLICSATGIVVLLTGAAQFHDNAATLTAVAFDSVVPGMRYIMYFSLILFAGTSIMNQWYFGHVSLTFLKKESWDSLYRYAFPVLIVIGSLGTIQLVWSIQDIALGLLIIPNIVAMLFLSPEVRRLTKEFLDPANGYIAKRGE</sequence>
<dbReference type="AlphaFoldDB" id="A0A346AZ93"/>
<evidence type="ECO:0000313" key="10">
    <source>
        <dbReference type="Proteomes" id="UP000254337"/>
    </source>
</evidence>
<dbReference type="NCBIfam" id="TIGR00835">
    <property type="entry name" value="agcS"/>
    <property type="match status" value="1"/>
</dbReference>
<comment type="subcellular location">
    <subcellularLocation>
        <location evidence="1 8">Cell membrane</location>
        <topology evidence="1 8">Multi-pass membrane protein</topology>
    </subcellularLocation>
</comment>
<dbReference type="EMBL" id="CP029462">
    <property type="protein sequence ID" value="AXL21186.1"/>
    <property type="molecule type" value="Genomic_DNA"/>
</dbReference>
<organism evidence="9 10">
    <name type="scientific">Megasphaera stantonii</name>
    <dbReference type="NCBI Taxonomy" id="2144175"/>
    <lineage>
        <taxon>Bacteria</taxon>
        <taxon>Bacillati</taxon>
        <taxon>Bacillota</taxon>
        <taxon>Negativicutes</taxon>
        <taxon>Veillonellales</taxon>
        <taxon>Veillonellaceae</taxon>
        <taxon>Megasphaera</taxon>
    </lineage>
</organism>
<evidence type="ECO:0000256" key="2">
    <source>
        <dbReference type="ARBA" id="ARBA00009261"/>
    </source>
</evidence>
<dbReference type="Proteomes" id="UP000254337">
    <property type="component" value="Chromosome"/>
</dbReference>
<dbReference type="InterPro" id="IPR001463">
    <property type="entry name" value="Na/Ala_symport"/>
</dbReference>
<evidence type="ECO:0000256" key="6">
    <source>
        <dbReference type="ARBA" id="ARBA00022989"/>
    </source>
</evidence>
<keyword evidence="10" id="KW-1185">Reference proteome</keyword>
<dbReference type="OrthoDB" id="9804874at2"/>
<dbReference type="KEGG" id="meg:DKB62_06235"/>
<evidence type="ECO:0000313" key="9">
    <source>
        <dbReference type="EMBL" id="AXL21186.1"/>
    </source>
</evidence>
<dbReference type="GO" id="GO:0005886">
    <property type="term" value="C:plasma membrane"/>
    <property type="evidence" value="ECO:0007669"/>
    <property type="project" value="UniProtKB-SubCell"/>
</dbReference>
<keyword evidence="7 8" id="KW-0472">Membrane</keyword>
<feature type="transmembrane region" description="Helical" evidence="8">
    <location>
        <begin position="351"/>
        <end position="370"/>
    </location>
</feature>
<accession>A0A346AZ93</accession>
<feature type="transmembrane region" description="Helical" evidence="8">
    <location>
        <begin position="413"/>
        <end position="430"/>
    </location>
</feature>
<gene>
    <name evidence="9" type="ORF">DKB62_06235</name>
</gene>
<evidence type="ECO:0000256" key="3">
    <source>
        <dbReference type="ARBA" id="ARBA00022448"/>
    </source>
</evidence>
<dbReference type="PANTHER" id="PTHR30330:SF3">
    <property type="entry name" value="TRANSCRIPTIONAL REGULATOR, LRP FAMILY"/>
    <property type="match status" value="1"/>
</dbReference>
<dbReference type="GO" id="GO:0005283">
    <property type="term" value="F:amino acid:sodium symporter activity"/>
    <property type="evidence" value="ECO:0007669"/>
    <property type="project" value="InterPro"/>
</dbReference>
<evidence type="ECO:0000256" key="7">
    <source>
        <dbReference type="ARBA" id="ARBA00023136"/>
    </source>
</evidence>
<evidence type="ECO:0000256" key="4">
    <source>
        <dbReference type="ARBA" id="ARBA00022475"/>
    </source>
</evidence>
<dbReference type="RefSeq" id="WP_107196082.1">
    <property type="nucleotide sequence ID" value="NZ_CP029462.1"/>
</dbReference>
<protein>
    <submittedName>
        <fullName evidence="9">Sodium:alanine symporter family protein</fullName>
    </submittedName>
</protein>
<keyword evidence="6 8" id="KW-1133">Transmembrane helix</keyword>
<feature type="transmembrane region" description="Helical" evidence="8">
    <location>
        <begin position="23"/>
        <end position="46"/>
    </location>
</feature>
<keyword evidence="4 8" id="KW-1003">Cell membrane</keyword>
<evidence type="ECO:0000256" key="1">
    <source>
        <dbReference type="ARBA" id="ARBA00004651"/>
    </source>
</evidence>
<dbReference type="PANTHER" id="PTHR30330">
    <property type="entry name" value="AGSS FAMILY TRANSPORTER, SODIUM-ALANINE"/>
    <property type="match status" value="1"/>
</dbReference>
<dbReference type="Pfam" id="PF01235">
    <property type="entry name" value="Na_Ala_symp"/>
    <property type="match status" value="1"/>
</dbReference>
<evidence type="ECO:0000256" key="5">
    <source>
        <dbReference type="ARBA" id="ARBA00022692"/>
    </source>
</evidence>
<comment type="similarity">
    <text evidence="2 8">Belongs to the alanine or glycine:cation symporter (AGCS) (TC 2.A.25) family.</text>
</comment>
<keyword evidence="8" id="KW-0769">Symport</keyword>
<feature type="transmembrane region" description="Helical" evidence="8">
    <location>
        <begin position="239"/>
        <end position="262"/>
    </location>
</feature>
<dbReference type="PRINTS" id="PR00175">
    <property type="entry name" value="NAALASMPORT"/>
</dbReference>
<keyword evidence="5 8" id="KW-0812">Transmembrane</keyword>
<feature type="transmembrane region" description="Helical" evidence="8">
    <location>
        <begin position="213"/>
        <end position="233"/>
    </location>
</feature>
<proteinExistence type="inferred from homology"/>
<feature type="transmembrane region" description="Helical" evidence="8">
    <location>
        <begin position="307"/>
        <end position="331"/>
    </location>
</feature>